<reference evidence="5" key="1">
    <citation type="submission" date="2021-06" db="EMBL/GenBank/DDBJ databases">
        <title>Spreading carbapenem-resistant Pseudomonas aeruginosa clinical isolates in Nepal.</title>
        <authorList>
            <person name="Takahashi T."/>
            <person name="Tada T."/>
            <person name="Kirikae T."/>
        </authorList>
    </citation>
    <scope>NUCLEOTIDE SEQUENCE</scope>
    <source>
        <strain evidence="5">JUNP13</strain>
    </source>
</reference>
<dbReference type="PANTHER" id="PTHR31302:SF31">
    <property type="entry name" value="PHOSPHODIESTERASE YAEI"/>
    <property type="match status" value="1"/>
</dbReference>
<keyword evidence="3" id="KW-0812">Transmembrane</keyword>
<feature type="domain" description="Calcineurin-like phosphoesterase" evidence="4">
    <location>
        <begin position="67"/>
        <end position="232"/>
    </location>
</feature>
<organism evidence="5">
    <name type="scientific">Pseudomonas aeruginosa</name>
    <dbReference type="NCBI Taxonomy" id="287"/>
    <lineage>
        <taxon>Bacteria</taxon>
        <taxon>Pseudomonadati</taxon>
        <taxon>Pseudomonadota</taxon>
        <taxon>Gammaproteobacteria</taxon>
        <taxon>Pseudomonadales</taxon>
        <taxon>Pseudomonadaceae</taxon>
        <taxon>Pseudomonas</taxon>
    </lineage>
</organism>
<dbReference type="Pfam" id="PF00149">
    <property type="entry name" value="Metallophos"/>
    <property type="match status" value="1"/>
</dbReference>
<proteinExistence type="predicted"/>
<dbReference type="RefSeq" id="WP_050597110.1">
    <property type="nucleotide sequence ID" value="NZ_BIFN01000123.1"/>
</dbReference>
<protein>
    <submittedName>
        <fullName evidence="5">Phosphoesterase</fullName>
    </submittedName>
</protein>
<dbReference type="InterPro" id="IPR004843">
    <property type="entry name" value="Calcineurin-like_PHP"/>
</dbReference>
<dbReference type="EMBL" id="LC635759">
    <property type="protein sequence ID" value="BCX80338.1"/>
    <property type="molecule type" value="Genomic_DNA"/>
</dbReference>
<dbReference type="SUPFAM" id="SSF56300">
    <property type="entry name" value="Metallo-dependent phosphatases"/>
    <property type="match status" value="1"/>
</dbReference>
<dbReference type="GO" id="GO:0009245">
    <property type="term" value="P:lipid A biosynthetic process"/>
    <property type="evidence" value="ECO:0007669"/>
    <property type="project" value="TreeGrafter"/>
</dbReference>
<dbReference type="AlphaFoldDB" id="A0A8D5YBW5"/>
<keyword evidence="1" id="KW-0479">Metal-binding</keyword>
<keyword evidence="2" id="KW-0378">Hydrolase</keyword>
<evidence type="ECO:0000256" key="2">
    <source>
        <dbReference type="ARBA" id="ARBA00022801"/>
    </source>
</evidence>
<evidence type="ECO:0000259" key="4">
    <source>
        <dbReference type="Pfam" id="PF00149"/>
    </source>
</evidence>
<accession>A0A8D5YBW5</accession>
<evidence type="ECO:0000313" key="5">
    <source>
        <dbReference type="EMBL" id="BCX80338.1"/>
    </source>
</evidence>
<dbReference type="GO" id="GO:0008758">
    <property type="term" value="F:UDP-2,3-diacylglucosamine hydrolase activity"/>
    <property type="evidence" value="ECO:0007669"/>
    <property type="project" value="TreeGrafter"/>
</dbReference>
<dbReference type="PANTHER" id="PTHR31302">
    <property type="entry name" value="TRANSMEMBRANE PROTEIN WITH METALLOPHOSPHOESTERASE DOMAIN-RELATED"/>
    <property type="match status" value="1"/>
</dbReference>
<evidence type="ECO:0000256" key="3">
    <source>
        <dbReference type="SAM" id="Phobius"/>
    </source>
</evidence>
<dbReference type="GO" id="GO:0046872">
    <property type="term" value="F:metal ion binding"/>
    <property type="evidence" value="ECO:0007669"/>
    <property type="project" value="UniProtKB-KW"/>
</dbReference>
<keyword evidence="3" id="KW-0472">Membrane</keyword>
<keyword evidence="3" id="KW-1133">Transmembrane helix</keyword>
<feature type="transmembrane region" description="Helical" evidence="3">
    <location>
        <begin position="27"/>
        <end position="48"/>
    </location>
</feature>
<name>A0A8D5YBW5_PSEAI</name>
<gene>
    <name evidence="5" type="primary">mppE</name>
</gene>
<evidence type="ECO:0000256" key="1">
    <source>
        <dbReference type="ARBA" id="ARBA00022723"/>
    </source>
</evidence>
<dbReference type="CDD" id="cd07385">
    <property type="entry name" value="MPP_YkuE_C"/>
    <property type="match status" value="1"/>
</dbReference>
<dbReference type="GO" id="GO:0016020">
    <property type="term" value="C:membrane"/>
    <property type="evidence" value="ECO:0007669"/>
    <property type="project" value="GOC"/>
</dbReference>
<dbReference type="InterPro" id="IPR051158">
    <property type="entry name" value="Metallophosphoesterase_sf"/>
</dbReference>
<sequence length="296" mass="32624">MNRPQGAIRSAGEIRTEPVRKRKGKRLMIWACILFALVAFATINNNWIQVDPFTLPIQGLPQALDGLKIVHLSDIHLPKNAGTLPRLIQLVADQSPDLILITGDWVDRSADVLACGLLEMSEGLAAIAPTYAVTGNHEMENRNPAAWKAVLQKSGVHIIDNTYAVFEKQGQSLALMGLANGVPYAPERFTQIERIADLPRILLAHHPELWPTYSAQSYEIRPHLVLSGHAHGGQIRLPWIGGLLAPNQGFFPRYASGQYSADNGTHMIVSRGLGNSIFPLRVFNRPHLPVITLKSK</sequence>
<dbReference type="Gene3D" id="3.60.21.10">
    <property type="match status" value="1"/>
</dbReference>
<dbReference type="InterPro" id="IPR029052">
    <property type="entry name" value="Metallo-depent_PP-like"/>
</dbReference>